<feature type="binding site" evidence="6 7">
    <location>
        <position position="129"/>
    </location>
    <ligand>
        <name>S-adenosyl-L-methionine</name>
        <dbReference type="ChEBI" id="CHEBI:59789"/>
    </ligand>
</feature>
<dbReference type="PANTHER" id="PTHR42971">
    <property type="entry name" value="TRNA (CYTIDINE(34)-2'-O)-METHYLTRANSFERASE"/>
    <property type="match status" value="1"/>
</dbReference>
<evidence type="ECO:0000256" key="6">
    <source>
        <dbReference type="HAMAP-Rule" id="MF_01885"/>
    </source>
</evidence>
<dbReference type="KEGG" id="rru:Rru_A0365"/>
<accession>Q2RXH5</accession>
<dbReference type="InterPro" id="IPR029028">
    <property type="entry name" value="Alpha/beta_knot_MTases"/>
</dbReference>
<protein>
    <recommendedName>
        <fullName evidence="6">tRNA (cytidine(34)-2'-O)-methyltransferase</fullName>
        <ecNumber evidence="6">2.1.1.207</ecNumber>
    </recommendedName>
    <alternativeName>
        <fullName evidence="6">tRNA (cytidine/uridine-2'-O-)-methyltransferase TrmL</fullName>
    </alternativeName>
</protein>
<keyword evidence="2 6" id="KW-0489">Methyltransferase</keyword>
<dbReference type="PATRIC" id="fig|269796.9.peg.421"/>
<dbReference type="RefSeq" id="WP_011388118.1">
    <property type="nucleotide sequence ID" value="NC_007643.1"/>
</dbReference>
<feature type="binding site" evidence="6 7">
    <location>
        <position position="79"/>
    </location>
    <ligand>
        <name>S-adenosyl-L-methionine</name>
        <dbReference type="ChEBI" id="CHEBI:59789"/>
    </ligand>
</feature>
<evidence type="ECO:0000256" key="2">
    <source>
        <dbReference type="ARBA" id="ARBA00022603"/>
    </source>
</evidence>
<evidence type="ECO:0000256" key="7">
    <source>
        <dbReference type="PIRSR" id="PIRSR029256-1"/>
    </source>
</evidence>
<proteinExistence type="inferred from homology"/>
<keyword evidence="5 6" id="KW-0819">tRNA processing</keyword>
<evidence type="ECO:0000256" key="5">
    <source>
        <dbReference type="ARBA" id="ARBA00022694"/>
    </source>
</evidence>
<dbReference type="InterPro" id="IPR016914">
    <property type="entry name" value="TrmL"/>
</dbReference>
<keyword evidence="1 6" id="KW-0963">Cytoplasm</keyword>
<dbReference type="PhylomeDB" id="Q2RXH5"/>
<evidence type="ECO:0000259" key="8">
    <source>
        <dbReference type="Pfam" id="PF00588"/>
    </source>
</evidence>
<keyword evidence="10" id="KW-1185">Reference proteome</keyword>
<dbReference type="HAMAP" id="MF_01885">
    <property type="entry name" value="tRNA_methyltr_TrmL"/>
    <property type="match status" value="1"/>
</dbReference>
<dbReference type="EMBL" id="CP000230">
    <property type="protein sequence ID" value="ABC21170.1"/>
    <property type="molecule type" value="Genomic_DNA"/>
</dbReference>
<evidence type="ECO:0000256" key="4">
    <source>
        <dbReference type="ARBA" id="ARBA00022691"/>
    </source>
</evidence>
<evidence type="ECO:0000256" key="3">
    <source>
        <dbReference type="ARBA" id="ARBA00022679"/>
    </source>
</evidence>
<comment type="subcellular location">
    <subcellularLocation>
        <location evidence="6">Cytoplasm</location>
    </subcellularLocation>
</comment>
<keyword evidence="4 6" id="KW-0949">S-adenosyl-L-methionine</keyword>
<dbReference type="GO" id="GO:0003723">
    <property type="term" value="F:RNA binding"/>
    <property type="evidence" value="ECO:0007669"/>
    <property type="project" value="InterPro"/>
</dbReference>
<comment type="subunit">
    <text evidence="6">Homodimer.</text>
</comment>
<comment type="function">
    <text evidence="6">Methylates the ribose at the nucleotide 34 wobble position in the two leucyl isoacceptors tRNA(Leu)(CmAA) and tRNA(Leu)(cmnm5UmAA). Catalyzes the methyl transfer from S-adenosyl-L-methionine to the 2'-OH of the wobble nucleotide.</text>
</comment>
<dbReference type="eggNOG" id="COG0219">
    <property type="taxonomic scope" value="Bacteria"/>
</dbReference>
<dbReference type="PIRSF" id="PIRSF029256">
    <property type="entry name" value="SpoU_TrmH_prd"/>
    <property type="match status" value="1"/>
</dbReference>
<dbReference type="EnsemblBacteria" id="ABC21170">
    <property type="protein sequence ID" value="ABC21170"/>
    <property type="gene ID" value="Rru_A0365"/>
</dbReference>
<feature type="binding site" evidence="6 7">
    <location>
        <position position="101"/>
    </location>
    <ligand>
        <name>S-adenosyl-L-methionine</name>
        <dbReference type="ChEBI" id="CHEBI:59789"/>
    </ligand>
</feature>
<dbReference type="Proteomes" id="UP000001929">
    <property type="component" value="Chromosome"/>
</dbReference>
<dbReference type="SUPFAM" id="SSF75217">
    <property type="entry name" value="alpha/beta knot"/>
    <property type="match status" value="1"/>
</dbReference>
<sequence length="160" mass="17378">MVRLALYQPDIPQNAGTILRLGACLGVEVDLIEPCGFVLDDRRLRRAGMDYLERAALVRHSSWSNFVSGLADEARLILLTTQASAFHAETIFQPNDVLLLGRESAGVPPEVHERADLRIRVPMVPGVRSLNIAVTAALVLGEALRQTASWPQDASRGGAV</sequence>
<comment type="catalytic activity">
    <reaction evidence="6">
        <text>5-carboxymethylaminomethyluridine(34) in tRNA(Leu) + S-adenosyl-L-methionine = 5-carboxymethylaminomethyl-2'-O-methyluridine(34) in tRNA(Leu) + S-adenosyl-L-homocysteine + H(+)</text>
        <dbReference type="Rhea" id="RHEA:43088"/>
        <dbReference type="Rhea" id="RHEA-COMP:10333"/>
        <dbReference type="Rhea" id="RHEA-COMP:10334"/>
        <dbReference type="ChEBI" id="CHEBI:15378"/>
        <dbReference type="ChEBI" id="CHEBI:57856"/>
        <dbReference type="ChEBI" id="CHEBI:59789"/>
        <dbReference type="ChEBI" id="CHEBI:74508"/>
        <dbReference type="ChEBI" id="CHEBI:74511"/>
        <dbReference type="EC" id="2.1.1.207"/>
    </reaction>
</comment>
<feature type="binding site" evidence="6 7">
    <location>
        <position position="121"/>
    </location>
    <ligand>
        <name>S-adenosyl-L-methionine</name>
        <dbReference type="ChEBI" id="CHEBI:59789"/>
    </ligand>
</feature>
<dbReference type="GO" id="GO:0141098">
    <property type="term" value="F:tRNA (cytidine(34)-2'-O)-methyltransferase activity"/>
    <property type="evidence" value="ECO:0007669"/>
    <property type="project" value="RHEA"/>
</dbReference>
<dbReference type="GO" id="GO:0002130">
    <property type="term" value="P:wobble position ribose methylation"/>
    <property type="evidence" value="ECO:0007669"/>
    <property type="project" value="TreeGrafter"/>
</dbReference>
<dbReference type="EC" id="2.1.1.207" evidence="6"/>
<evidence type="ECO:0000313" key="9">
    <source>
        <dbReference type="EMBL" id="ABC21170.1"/>
    </source>
</evidence>
<dbReference type="AlphaFoldDB" id="Q2RXH5"/>
<name>Q2RXH5_RHORT</name>
<keyword evidence="3 6" id="KW-0808">Transferase</keyword>
<evidence type="ECO:0000256" key="1">
    <source>
        <dbReference type="ARBA" id="ARBA00022490"/>
    </source>
</evidence>
<comment type="catalytic activity">
    <reaction evidence="6">
        <text>cytidine(34) in tRNA + S-adenosyl-L-methionine = 2'-O-methylcytidine(34) in tRNA + S-adenosyl-L-homocysteine + H(+)</text>
        <dbReference type="Rhea" id="RHEA:43084"/>
        <dbReference type="Rhea" id="RHEA-COMP:10331"/>
        <dbReference type="Rhea" id="RHEA-COMP:10332"/>
        <dbReference type="ChEBI" id="CHEBI:15378"/>
        <dbReference type="ChEBI" id="CHEBI:57856"/>
        <dbReference type="ChEBI" id="CHEBI:59789"/>
        <dbReference type="ChEBI" id="CHEBI:74495"/>
        <dbReference type="ChEBI" id="CHEBI:82748"/>
        <dbReference type="EC" id="2.1.1.207"/>
    </reaction>
</comment>
<dbReference type="Gene3D" id="3.40.1280.10">
    <property type="match status" value="1"/>
</dbReference>
<gene>
    <name evidence="6" type="primary">trmL</name>
    <name evidence="9" type="ordered locus">Rru_A0365</name>
</gene>
<organism evidence="9 10">
    <name type="scientific">Rhodospirillum rubrum (strain ATCC 11170 / ATH 1.1.1 / DSM 467 / LMG 4362 / NCIMB 8255 / S1)</name>
    <dbReference type="NCBI Taxonomy" id="269796"/>
    <lineage>
        <taxon>Bacteria</taxon>
        <taxon>Pseudomonadati</taxon>
        <taxon>Pseudomonadota</taxon>
        <taxon>Alphaproteobacteria</taxon>
        <taxon>Rhodospirillales</taxon>
        <taxon>Rhodospirillaceae</taxon>
        <taxon>Rhodospirillum</taxon>
    </lineage>
</organism>
<dbReference type="InterPro" id="IPR001537">
    <property type="entry name" value="SpoU_MeTrfase"/>
</dbReference>
<dbReference type="STRING" id="269796.Rru_A0365"/>
<dbReference type="HOGENOM" id="CLU_110125_2_0_5"/>
<dbReference type="CDD" id="cd18094">
    <property type="entry name" value="SpoU-like_TrmL"/>
    <property type="match status" value="1"/>
</dbReference>
<dbReference type="GO" id="GO:0141102">
    <property type="term" value="F:tRNA (5-carboxymethylaminomethyluridine(34)-2'-O)-methyltransferase activity"/>
    <property type="evidence" value="ECO:0007669"/>
    <property type="project" value="RHEA"/>
</dbReference>
<dbReference type="PANTHER" id="PTHR42971:SF1">
    <property type="entry name" value="TRNA (CYTIDINE(34)-2'-O)-METHYLTRANSFERASE"/>
    <property type="match status" value="1"/>
</dbReference>
<reference evidence="9 10" key="1">
    <citation type="journal article" date="2011" name="Stand. Genomic Sci.">
        <title>Complete genome sequence of Rhodospirillum rubrum type strain (S1).</title>
        <authorList>
            <person name="Munk A.C."/>
            <person name="Copeland A."/>
            <person name="Lucas S."/>
            <person name="Lapidus A."/>
            <person name="Del Rio T.G."/>
            <person name="Barry K."/>
            <person name="Detter J.C."/>
            <person name="Hammon N."/>
            <person name="Israni S."/>
            <person name="Pitluck S."/>
            <person name="Brettin T."/>
            <person name="Bruce D."/>
            <person name="Han C."/>
            <person name="Tapia R."/>
            <person name="Gilna P."/>
            <person name="Schmutz J."/>
            <person name="Larimer F."/>
            <person name="Land M."/>
            <person name="Kyrpides N.C."/>
            <person name="Mavromatis K."/>
            <person name="Richardson P."/>
            <person name="Rohde M."/>
            <person name="Goker M."/>
            <person name="Klenk H.P."/>
            <person name="Zhang Y."/>
            <person name="Roberts G.P."/>
            <person name="Reslewic S."/>
            <person name="Schwartz D.C."/>
        </authorList>
    </citation>
    <scope>NUCLEOTIDE SEQUENCE [LARGE SCALE GENOMIC DNA]</scope>
    <source>
        <strain evidence="10">ATCC 11170 / ATH 1.1.1 / DSM 467 / LMG 4362 / NCIMB 8255 / S1</strain>
    </source>
</reference>
<dbReference type="GO" id="GO:0005737">
    <property type="term" value="C:cytoplasm"/>
    <property type="evidence" value="ECO:0007669"/>
    <property type="project" value="UniProtKB-SubCell"/>
</dbReference>
<dbReference type="Pfam" id="PF00588">
    <property type="entry name" value="SpoU_methylase"/>
    <property type="match status" value="1"/>
</dbReference>
<dbReference type="InterPro" id="IPR029026">
    <property type="entry name" value="tRNA_m1G_MTases_N"/>
</dbReference>
<feature type="domain" description="tRNA/rRNA methyltransferase SpoU type" evidence="8">
    <location>
        <begin position="2"/>
        <end position="140"/>
    </location>
</feature>
<evidence type="ECO:0000313" key="10">
    <source>
        <dbReference type="Proteomes" id="UP000001929"/>
    </source>
</evidence>
<comment type="similarity">
    <text evidence="6">Belongs to the class IV-like SAM-binding methyltransferase superfamily. RNA methyltransferase TrmH family. TrmL subfamily.</text>
</comment>